<dbReference type="InterPro" id="IPR048020">
    <property type="entry name" value="Transpos_IS3"/>
</dbReference>
<dbReference type="InterPro" id="IPR001584">
    <property type="entry name" value="Integrase_cat-core"/>
</dbReference>
<dbReference type="EMBL" id="FOLB01000033">
    <property type="protein sequence ID" value="SFD05450.1"/>
    <property type="molecule type" value="Genomic_DNA"/>
</dbReference>
<dbReference type="InterPro" id="IPR025948">
    <property type="entry name" value="HTH-like_dom"/>
</dbReference>
<feature type="domain" description="Integrase catalytic" evidence="2">
    <location>
        <begin position="127"/>
        <end position="296"/>
    </location>
</feature>
<reference evidence="3 4" key="1">
    <citation type="submission" date="2016-10" db="EMBL/GenBank/DDBJ databases">
        <authorList>
            <person name="de Groot N.N."/>
        </authorList>
    </citation>
    <scope>NUCLEOTIDE SEQUENCE [LARGE SCALE GENOMIC DNA]</scope>
    <source>
        <strain evidence="3 4">CGMCC 1.7056</strain>
    </source>
</reference>
<gene>
    <name evidence="3" type="ORF">SAMN04487968_1331</name>
</gene>
<dbReference type="InterPro" id="IPR036397">
    <property type="entry name" value="RNaseH_sf"/>
</dbReference>
<protein>
    <submittedName>
        <fullName evidence="3">Transposase InsO and inactivated derivatives</fullName>
    </submittedName>
</protein>
<dbReference type="Gene3D" id="3.30.420.10">
    <property type="entry name" value="Ribonuclease H-like superfamily/Ribonuclease H"/>
    <property type="match status" value="1"/>
</dbReference>
<evidence type="ECO:0000313" key="4">
    <source>
        <dbReference type="Proteomes" id="UP000198832"/>
    </source>
</evidence>
<dbReference type="PANTHER" id="PTHR46889:SF4">
    <property type="entry name" value="TRANSPOSASE INSO FOR INSERTION SEQUENCE ELEMENT IS911B-RELATED"/>
    <property type="match status" value="1"/>
</dbReference>
<sequence>MIRYIDEHKDQFGVEAICRVLRPAVRGFITARGYRAAKTRPPSARQLKDELLVPEIVRLHAENYGVYGVRKMHALMRRQGWEIGRDQTARLMKIADVRGVKRSKKVYTTKPDPAAVKPADLVQRRFHAPAPRRLWVADITYVATWSGFAYVAFVTDVYSRRIVGWNVAATLKADILPLQALDMAAWDARQEGAADLAGLIHHADHGSNYLSIVYTDRIGELGARPSTGTVGDSFDNALAEAVNGLYKTELIRRRGPWRTIEQVELATLEYVWWWNNQRLHGELDMRTPLEVEAAYYAAHESSRPALAGQGNA</sequence>
<accession>A0A1I1PHB8</accession>
<name>A0A1I1PHB8_9ACTN</name>
<dbReference type="STRING" id="574651.SAMN04487968_1331"/>
<dbReference type="AlphaFoldDB" id="A0A1I1PHB8"/>
<dbReference type="Pfam" id="PF00665">
    <property type="entry name" value="rve"/>
    <property type="match status" value="1"/>
</dbReference>
<dbReference type="SUPFAM" id="SSF53098">
    <property type="entry name" value="Ribonuclease H-like"/>
    <property type="match status" value="1"/>
</dbReference>
<dbReference type="PANTHER" id="PTHR46889">
    <property type="entry name" value="TRANSPOSASE INSF FOR INSERTION SEQUENCE IS3B-RELATED"/>
    <property type="match status" value="1"/>
</dbReference>
<comment type="function">
    <text evidence="1">Involved in the transposition of the insertion sequence.</text>
</comment>
<organism evidence="3 4">
    <name type="scientific">Nocardioides terrae</name>
    <dbReference type="NCBI Taxonomy" id="574651"/>
    <lineage>
        <taxon>Bacteria</taxon>
        <taxon>Bacillati</taxon>
        <taxon>Actinomycetota</taxon>
        <taxon>Actinomycetes</taxon>
        <taxon>Propionibacteriales</taxon>
        <taxon>Nocardioidaceae</taxon>
        <taxon>Nocardioides</taxon>
    </lineage>
</organism>
<evidence type="ECO:0000313" key="3">
    <source>
        <dbReference type="EMBL" id="SFD05450.1"/>
    </source>
</evidence>
<dbReference type="Pfam" id="PF13333">
    <property type="entry name" value="rve_2"/>
    <property type="match status" value="1"/>
</dbReference>
<evidence type="ECO:0000259" key="2">
    <source>
        <dbReference type="PROSITE" id="PS50994"/>
    </source>
</evidence>
<dbReference type="NCBIfam" id="NF033516">
    <property type="entry name" value="transpos_IS3"/>
    <property type="match status" value="1"/>
</dbReference>
<dbReference type="InterPro" id="IPR012337">
    <property type="entry name" value="RNaseH-like_sf"/>
</dbReference>
<dbReference type="InterPro" id="IPR050900">
    <property type="entry name" value="Transposase_IS3/IS150/IS904"/>
</dbReference>
<evidence type="ECO:0000256" key="1">
    <source>
        <dbReference type="ARBA" id="ARBA00002286"/>
    </source>
</evidence>
<dbReference type="Pfam" id="PF13276">
    <property type="entry name" value="HTH_21"/>
    <property type="match status" value="1"/>
</dbReference>
<dbReference type="PROSITE" id="PS50994">
    <property type="entry name" value="INTEGRASE"/>
    <property type="match status" value="1"/>
</dbReference>
<proteinExistence type="predicted"/>
<dbReference type="GO" id="GO:0015074">
    <property type="term" value="P:DNA integration"/>
    <property type="evidence" value="ECO:0007669"/>
    <property type="project" value="InterPro"/>
</dbReference>
<dbReference type="Proteomes" id="UP000198832">
    <property type="component" value="Unassembled WGS sequence"/>
</dbReference>
<keyword evidence="4" id="KW-1185">Reference proteome</keyword>
<dbReference type="GO" id="GO:0003676">
    <property type="term" value="F:nucleic acid binding"/>
    <property type="evidence" value="ECO:0007669"/>
    <property type="project" value="InterPro"/>
</dbReference>